<dbReference type="PROSITE" id="PS50234">
    <property type="entry name" value="VWFA"/>
    <property type="match status" value="2"/>
</dbReference>
<feature type="domain" description="VWFA" evidence="2">
    <location>
        <begin position="82"/>
        <end position="404"/>
    </location>
</feature>
<evidence type="ECO:0000313" key="3">
    <source>
        <dbReference type="EMBL" id="BCZ45246.1"/>
    </source>
</evidence>
<evidence type="ECO:0000313" key="4">
    <source>
        <dbReference type="Proteomes" id="UP000824633"/>
    </source>
</evidence>
<protein>
    <recommendedName>
        <fullName evidence="2">VWFA domain-containing protein</fullName>
    </recommendedName>
</protein>
<dbReference type="Gene3D" id="3.40.50.410">
    <property type="entry name" value="von Willebrand factor, type A domain"/>
    <property type="match status" value="2"/>
</dbReference>
<dbReference type="EMBL" id="AP024849">
    <property type="protein sequence ID" value="BCZ45246.1"/>
    <property type="molecule type" value="Genomic_DNA"/>
</dbReference>
<evidence type="ECO:0000256" key="1">
    <source>
        <dbReference type="SAM" id="MobiDB-lite"/>
    </source>
</evidence>
<sequence length="994" mass="110540">MSKIKDKKIVLKRVSLLICLILLFTLMNIPIFTVKADDVASKPQFTVSIDSYIPTDPKIGEDITIRGTITPQPFKIPVPAKEIVLVLDTSGSMDDKVTTMCTNERIGYQIQGHYEGESYADRVWITSHWSNDYCKEHAKEGDHQSTKINELKKAAKNFVNTMKTETNLKIGIVTFSGDSTNKEALIPSSQSDALNTVIENLDADGGTNTGEGLRRATYLLSSSPNSTANKTIVFMSDGIPTYYNWQQTSEAGWTWGNYNGKYYKYYSRDYSGNYKFVANYGLDYNHMPYGYYKDGPYEGNYEGYKYQEAQYNYYTEINKESFSDDDHVSRMGTGYSDEDGKCLKYATTIGEEIKTKGYNVFSIGYGLDDSGNPKMKQIHDSMSGVDSNFFKTDAGAIDSVFKTIAAKIKDNYPITNIDFNFNPDSGTTIDVVGGNRIRLNDIIYKKDSESNGIIIYKAAPVPFTITIKSKIAGDNIPVFTKSTITFPWNTETISVNVPATKINVRDNELPYIEAAPSAIHYPCKSGEDVTITYNITPHDFIYSDMSSQMIPKDVVIVLDTSSGMSDGDKIGTFKNAAWNDLLNNSIFTTKPMKYGLVTYNSDAVVSQDLTDNKTQFNDNVIKNIQLSTSVDRNIGSAIDKANGILQKDTSDAKKYLILLSSGDVTYTQNQMNSIKDKGYKVLSMALGKTNDVTIDPSPKLKELTMNLGGTNEDYFISVQEGNNNATQNYVMKNLASRISDDVYKTYNFNDVKLKFDLNGNFDAVNNLDGTNDKRSVTVPNIEYTNNNGVWHANSTTVSFRIKPNKIGSLSFKENIDINNLANTISYKGINKNINRLIATPIIDVTSPIQVIHGVYKSVTKTGTLELEDTTGKTFANGTIIPMAASFEFYNNPTIKLTLDANISIDGDVKIYKINLDGSLNPVATISKNNSSYYEKSIVDGFQNGDKVLVLYNDKLPKLSDEKRRDHYTNSIKVGDSEPTSATVRTTDGSLPDLF</sequence>
<dbReference type="CDD" id="cd00198">
    <property type="entry name" value="vWFA"/>
    <property type="match status" value="1"/>
</dbReference>
<dbReference type="SMART" id="SM00327">
    <property type="entry name" value="VWA"/>
    <property type="match status" value="2"/>
</dbReference>
<dbReference type="Proteomes" id="UP000824633">
    <property type="component" value="Chromosome"/>
</dbReference>
<proteinExistence type="predicted"/>
<dbReference type="PANTHER" id="PTHR10579">
    <property type="entry name" value="CALCIUM-ACTIVATED CHLORIDE CHANNEL REGULATOR"/>
    <property type="match status" value="1"/>
</dbReference>
<dbReference type="Pfam" id="PF13519">
    <property type="entry name" value="VWA_2"/>
    <property type="match status" value="1"/>
</dbReference>
<dbReference type="SUPFAM" id="SSF53300">
    <property type="entry name" value="vWA-like"/>
    <property type="match status" value="2"/>
</dbReference>
<keyword evidence="4" id="KW-1185">Reference proteome</keyword>
<dbReference type="InterPro" id="IPR036465">
    <property type="entry name" value="vWFA_dom_sf"/>
</dbReference>
<name>A0ABN6ISR0_9CLOT</name>
<dbReference type="InterPro" id="IPR051266">
    <property type="entry name" value="CLCR"/>
</dbReference>
<dbReference type="InterPro" id="IPR002035">
    <property type="entry name" value="VWF_A"/>
</dbReference>
<evidence type="ECO:0000259" key="2">
    <source>
        <dbReference type="PROSITE" id="PS50234"/>
    </source>
</evidence>
<accession>A0ABN6ISR0</accession>
<feature type="region of interest" description="Disordered" evidence="1">
    <location>
        <begin position="970"/>
        <end position="994"/>
    </location>
</feature>
<organism evidence="3 4">
    <name type="scientific">Clostridium gelidum</name>
    <dbReference type="NCBI Taxonomy" id="704125"/>
    <lineage>
        <taxon>Bacteria</taxon>
        <taxon>Bacillati</taxon>
        <taxon>Bacillota</taxon>
        <taxon>Clostridia</taxon>
        <taxon>Eubacteriales</taxon>
        <taxon>Clostridiaceae</taxon>
        <taxon>Clostridium</taxon>
    </lineage>
</organism>
<feature type="compositionally biased region" description="Polar residues" evidence="1">
    <location>
        <begin position="977"/>
        <end position="988"/>
    </location>
</feature>
<gene>
    <name evidence="3" type="ORF">psyc5s11_13130</name>
</gene>
<dbReference type="Pfam" id="PF00092">
    <property type="entry name" value="VWA"/>
    <property type="match status" value="1"/>
</dbReference>
<dbReference type="RefSeq" id="WP_224036859.1">
    <property type="nucleotide sequence ID" value="NZ_AP024849.1"/>
</dbReference>
<reference evidence="4" key="1">
    <citation type="submission" date="2021-07" db="EMBL/GenBank/DDBJ databases">
        <title>Complete genome sequencing of a Clostridium isolate.</title>
        <authorList>
            <person name="Ueki A."/>
            <person name="Tonouchi A."/>
        </authorList>
    </citation>
    <scope>NUCLEOTIDE SEQUENCE [LARGE SCALE GENOMIC DNA]</scope>
    <source>
        <strain evidence="4">C5S11</strain>
    </source>
</reference>
<feature type="domain" description="VWFA" evidence="2">
    <location>
        <begin position="553"/>
        <end position="738"/>
    </location>
</feature>
<dbReference type="PANTHER" id="PTHR10579:SF177">
    <property type="entry name" value="CALCIUM-ACTIVATED CHLORIDE CHANNEL REGULATOR 4-LIKE PROTEIN"/>
    <property type="match status" value="1"/>
</dbReference>